<keyword evidence="2" id="KW-0560">Oxidoreductase</keyword>
<dbReference type="InterPro" id="IPR001128">
    <property type="entry name" value="Cyt_P450"/>
</dbReference>
<keyword evidence="3" id="KW-1185">Reference proteome</keyword>
<organism evidence="3 4">
    <name type="scientific">Saccoglossus kowalevskii</name>
    <name type="common">Acorn worm</name>
    <dbReference type="NCBI Taxonomy" id="10224"/>
    <lineage>
        <taxon>Eukaryota</taxon>
        <taxon>Metazoa</taxon>
        <taxon>Hemichordata</taxon>
        <taxon>Enteropneusta</taxon>
        <taxon>Harrimaniidae</taxon>
        <taxon>Saccoglossus</taxon>
    </lineage>
</organism>
<dbReference type="Gene3D" id="1.10.630.10">
    <property type="entry name" value="Cytochrome P450"/>
    <property type="match status" value="1"/>
</dbReference>
<dbReference type="PRINTS" id="PR00385">
    <property type="entry name" value="P450"/>
</dbReference>
<dbReference type="InterPro" id="IPR017972">
    <property type="entry name" value="Cyt_P450_CS"/>
</dbReference>
<comment type="similarity">
    <text evidence="1 2">Belongs to the cytochrome P450 family.</text>
</comment>
<accession>A0ABM0MNS0</accession>
<reference evidence="4" key="1">
    <citation type="submission" date="2025-08" db="UniProtKB">
        <authorList>
            <consortium name="RefSeq"/>
        </authorList>
    </citation>
    <scope>IDENTIFICATION</scope>
    <source>
        <tissue evidence="4">Testes</tissue>
    </source>
</reference>
<evidence type="ECO:0000313" key="4">
    <source>
        <dbReference type="RefSeq" id="XP_006821661.1"/>
    </source>
</evidence>
<evidence type="ECO:0000256" key="2">
    <source>
        <dbReference type="RuleBase" id="RU000461"/>
    </source>
</evidence>
<dbReference type="PRINTS" id="PR00463">
    <property type="entry name" value="EP450I"/>
</dbReference>
<protein>
    <submittedName>
        <fullName evidence="4">Cytochrome P450 4F22-like</fullName>
    </submittedName>
</protein>
<dbReference type="PANTHER" id="PTHR24291:SF201">
    <property type="entry name" value="CYTOCHROME P450, FAMILY 4, SUBFAMILY B, POLYPEPTIDE 7"/>
    <property type="match status" value="1"/>
</dbReference>
<name>A0ABM0MNS0_SACKO</name>
<proteinExistence type="inferred from homology"/>
<dbReference type="PANTHER" id="PTHR24291">
    <property type="entry name" value="CYTOCHROME P450 FAMILY 4"/>
    <property type="match status" value="1"/>
</dbReference>
<gene>
    <name evidence="4" type="primary">LOC100371740</name>
</gene>
<dbReference type="Proteomes" id="UP000694865">
    <property type="component" value="Unplaced"/>
</dbReference>
<dbReference type="GeneID" id="100371740"/>
<keyword evidence="2" id="KW-0479">Metal-binding</keyword>
<keyword evidence="2" id="KW-0408">Iron</keyword>
<dbReference type="Pfam" id="PF00067">
    <property type="entry name" value="p450"/>
    <property type="match status" value="1"/>
</dbReference>
<dbReference type="RefSeq" id="XP_006821661.1">
    <property type="nucleotide sequence ID" value="XM_006821598.1"/>
</dbReference>
<dbReference type="InterPro" id="IPR036396">
    <property type="entry name" value="Cyt_P450_sf"/>
</dbReference>
<keyword evidence="2" id="KW-0503">Monooxygenase</keyword>
<sequence length="473" mass="54609">MAREGFDRFSWGATTLAVRTSTFAQRRQESLDRHAIWASKHKYGYPIWIGPFDVTYMVTHPMTMKAILSTSEPKDKMAYDMLKPWLGDGLLLSKGSKWFRNRKLLTPGFHFDVLKPYAKIFNECSKALVCKWHGENNSIEVFHDVSLLTLDCLMKCIFSHDSQNQDGDSNSYTQSVYQAGTLFSKRFLNLLHHSDSIYHLSSNGRKWRKALKILHSHSSRVIKQRHNEILNQKENGVSNKRKYIDFLDILLSARDEDGNGLTDKEIQDEVDTFMFEGHDTTSSGISWCMYNLAKHAEYQQKCQQEIDEYFSKKGSKDLEWDDLHNLPYLTLCIKESLRINPAVPFIGRSLTKALYLPDGRFLPAGKLCMSITINIYGLHHNNTVWDNPEVYDPSRFLPENVKDRSPHAYVPFSAGPRNCIGQNFAMSELKIVMATILHNFDLSVDTTKQINSISEMVYKTRNGMFLFITKRRK</sequence>
<evidence type="ECO:0000313" key="3">
    <source>
        <dbReference type="Proteomes" id="UP000694865"/>
    </source>
</evidence>
<dbReference type="InterPro" id="IPR002401">
    <property type="entry name" value="Cyt_P450_E_grp-I"/>
</dbReference>
<keyword evidence="2" id="KW-0349">Heme</keyword>
<dbReference type="InterPro" id="IPR050196">
    <property type="entry name" value="Cytochrome_P450_Monoox"/>
</dbReference>
<dbReference type="SUPFAM" id="SSF48264">
    <property type="entry name" value="Cytochrome P450"/>
    <property type="match status" value="1"/>
</dbReference>
<evidence type="ECO:0000256" key="1">
    <source>
        <dbReference type="ARBA" id="ARBA00010617"/>
    </source>
</evidence>
<dbReference type="CDD" id="cd20659">
    <property type="entry name" value="CYP4B_4F-like"/>
    <property type="match status" value="1"/>
</dbReference>
<dbReference type="PROSITE" id="PS00086">
    <property type="entry name" value="CYTOCHROME_P450"/>
    <property type="match status" value="1"/>
</dbReference>